<accession>A0A1Q9CAF9</accession>
<feature type="region of interest" description="Disordered" evidence="1">
    <location>
        <begin position="1"/>
        <end position="39"/>
    </location>
</feature>
<evidence type="ECO:0000313" key="2">
    <source>
        <dbReference type="EMBL" id="OLP79920.1"/>
    </source>
</evidence>
<feature type="compositionally biased region" description="Basic and acidic residues" evidence="1">
    <location>
        <begin position="1"/>
        <end position="12"/>
    </location>
</feature>
<sequence length="317" mass="33170">MLDGRQDLKSAEKSFASNAHKDGIGAGQEKNTRDKDSTSSFRSCHVAVMRQVLVTIQADAINGKRYRWRDEVSIDSSASSLKAKWAEATGVPEKMVEFFDAVTELPVKLDLTPSQLGWAEAVTLLAVPADDEGAASPPDAQTLGRKRRRTEARGEPLAAHTKDPPAARPAVAEPAAPKPAPATNAAARVAPKSKPAEAPAKAGSAQPAPKPSPGPAPPNPAKAKGPPAAKAAPGPAKAGAPGGPKSKQEDDATKLVDLLGSLPGQDEPIKYAENPKRPGTSAHARYEKYKHAKTIAEALKCGAAKGDIDHDFKPLRK</sequence>
<evidence type="ECO:0000313" key="3">
    <source>
        <dbReference type="Proteomes" id="UP000186817"/>
    </source>
</evidence>
<reference evidence="2 3" key="1">
    <citation type="submission" date="2016-02" db="EMBL/GenBank/DDBJ databases">
        <title>Genome analysis of coral dinoflagellate symbionts highlights evolutionary adaptations to a symbiotic lifestyle.</title>
        <authorList>
            <person name="Aranda M."/>
            <person name="Li Y."/>
            <person name="Liew Y.J."/>
            <person name="Baumgarten S."/>
            <person name="Simakov O."/>
            <person name="Wilson M."/>
            <person name="Piel J."/>
            <person name="Ashoor H."/>
            <person name="Bougouffa S."/>
            <person name="Bajic V.B."/>
            <person name="Ryu T."/>
            <person name="Ravasi T."/>
            <person name="Bayer T."/>
            <person name="Micklem G."/>
            <person name="Kim H."/>
            <person name="Bhak J."/>
            <person name="Lajeunesse T.C."/>
            <person name="Voolstra C.R."/>
        </authorList>
    </citation>
    <scope>NUCLEOTIDE SEQUENCE [LARGE SCALE GENOMIC DNA]</scope>
    <source>
        <strain evidence="2 3">CCMP2467</strain>
    </source>
</reference>
<feature type="region of interest" description="Disordered" evidence="1">
    <location>
        <begin position="129"/>
        <end position="285"/>
    </location>
</feature>
<keyword evidence="3" id="KW-1185">Reference proteome</keyword>
<dbReference type="Proteomes" id="UP000186817">
    <property type="component" value="Unassembled WGS sequence"/>
</dbReference>
<name>A0A1Q9CAF9_SYMMI</name>
<feature type="compositionally biased region" description="Low complexity" evidence="1">
    <location>
        <begin position="221"/>
        <end position="245"/>
    </location>
</feature>
<organism evidence="2 3">
    <name type="scientific">Symbiodinium microadriaticum</name>
    <name type="common">Dinoflagellate</name>
    <name type="synonym">Zooxanthella microadriatica</name>
    <dbReference type="NCBI Taxonomy" id="2951"/>
    <lineage>
        <taxon>Eukaryota</taxon>
        <taxon>Sar</taxon>
        <taxon>Alveolata</taxon>
        <taxon>Dinophyceae</taxon>
        <taxon>Suessiales</taxon>
        <taxon>Symbiodiniaceae</taxon>
        <taxon>Symbiodinium</taxon>
    </lineage>
</organism>
<comment type="caution">
    <text evidence="2">The sequence shown here is derived from an EMBL/GenBank/DDBJ whole genome shotgun (WGS) entry which is preliminary data.</text>
</comment>
<dbReference type="EMBL" id="LSRX01001434">
    <property type="protein sequence ID" value="OLP79920.1"/>
    <property type="molecule type" value="Genomic_DNA"/>
</dbReference>
<protein>
    <submittedName>
        <fullName evidence="2">Uncharacterized protein</fullName>
    </submittedName>
</protein>
<dbReference type="OrthoDB" id="439423at2759"/>
<feature type="compositionally biased region" description="Basic and acidic residues" evidence="1">
    <location>
        <begin position="267"/>
        <end position="276"/>
    </location>
</feature>
<feature type="compositionally biased region" description="Low complexity" evidence="1">
    <location>
        <begin position="168"/>
        <end position="207"/>
    </location>
</feature>
<gene>
    <name evidence="2" type="ORF">AK812_SmicGene39737</name>
</gene>
<evidence type="ECO:0000256" key="1">
    <source>
        <dbReference type="SAM" id="MobiDB-lite"/>
    </source>
</evidence>
<proteinExistence type="predicted"/>
<feature type="compositionally biased region" description="Pro residues" evidence="1">
    <location>
        <begin position="208"/>
        <end position="220"/>
    </location>
</feature>
<dbReference type="AlphaFoldDB" id="A0A1Q9CAF9"/>